<dbReference type="SUPFAM" id="SSF51905">
    <property type="entry name" value="FAD/NAD(P)-binding domain"/>
    <property type="match status" value="1"/>
</dbReference>
<dbReference type="Gene3D" id="3.30.9.10">
    <property type="entry name" value="D-Amino Acid Oxidase, subunit A, domain 2"/>
    <property type="match status" value="1"/>
</dbReference>
<dbReference type="PANTHER" id="PTHR13847">
    <property type="entry name" value="SARCOSINE DEHYDROGENASE-RELATED"/>
    <property type="match status" value="1"/>
</dbReference>
<reference evidence="3 4" key="1">
    <citation type="journal article" date="2020" name="FEMS Microbiol. Ecol.">
        <title>Temporal dynamics of bacterial communities during seed development and maturation.</title>
        <authorList>
            <person name="Chesneau G."/>
            <person name="Torres-Cortes G."/>
            <person name="Briand M."/>
            <person name="Darrasse A."/>
            <person name="Preveaux A."/>
            <person name="Marais C."/>
            <person name="Jacques M.A."/>
            <person name="Shade A."/>
            <person name="Barret M."/>
        </authorList>
    </citation>
    <scope>NUCLEOTIDE SEQUENCE [LARGE SCALE GENOMIC DNA]</scope>
    <source>
        <strain evidence="3 4">CFBP13723</strain>
    </source>
</reference>
<sequence length="448" mass="48541">MNTHSIKRLPVDTGISGWEAISKRTTPVKVLDGNVTADWLIIGAGFAGLSAARRLSQLRPGEKIVVVDAHEVAKGPAGRNSGFMIDVPHSLSAGEYSVAGETATALEIAQSRFAIQFAAEAAAEYGMSSETFDPSGKINAAATERGLKLNVNYAASLKAIDERYELFDAAQMREITGSRYYHAGLYTPGAVLIQPAQYIKDFTDGLSGKITLYERSPVIELQRLGSDWIARSHQGQVTAPKVILAVNGHIEDFGHFKDRLLHVFTYASMTAGYDHRGFDREVTGQSRWALLPADPMGATVRKITTEGESRIVIRTKFTYDPSIQVTPRRVDAVAREQRASLEARYPELSNVPFEFSWAGRLCLSRNSAAAFGEVEENLYSACCENGLGTVKSTLAGMMAAELATGTGSVFLDRYSQAPGPSKLPPKILTKLGVSSVIGWQAFRAGREG</sequence>
<comment type="caution">
    <text evidence="3">The sequence shown here is derived from an EMBL/GenBank/DDBJ whole genome shotgun (WGS) entry which is preliminary data.</text>
</comment>
<dbReference type="Proteomes" id="UP000625247">
    <property type="component" value="Unassembled WGS sequence"/>
</dbReference>
<gene>
    <name evidence="3" type="ORF">IFT62_04285</name>
</gene>
<proteinExistence type="predicted"/>
<evidence type="ECO:0000256" key="1">
    <source>
        <dbReference type="ARBA" id="ARBA00023002"/>
    </source>
</evidence>
<dbReference type="Gene3D" id="3.50.50.60">
    <property type="entry name" value="FAD/NAD(P)-binding domain"/>
    <property type="match status" value="1"/>
</dbReference>
<dbReference type="Pfam" id="PF01266">
    <property type="entry name" value="DAO"/>
    <property type="match status" value="1"/>
</dbReference>
<dbReference type="RefSeq" id="WP_191943171.1">
    <property type="nucleotide sequence ID" value="NZ_JACYNP010000002.1"/>
</dbReference>
<evidence type="ECO:0000313" key="3">
    <source>
        <dbReference type="EMBL" id="MBD8120424.1"/>
    </source>
</evidence>
<evidence type="ECO:0000313" key="4">
    <source>
        <dbReference type="Proteomes" id="UP000625247"/>
    </source>
</evidence>
<dbReference type="EMBL" id="JACYNP010000002">
    <property type="protein sequence ID" value="MBD8120424.1"/>
    <property type="molecule type" value="Genomic_DNA"/>
</dbReference>
<accession>A0ABR9A4S1</accession>
<name>A0ABR9A4S1_9PSED</name>
<dbReference type="PANTHER" id="PTHR13847:SF281">
    <property type="entry name" value="FAD DEPENDENT OXIDOREDUCTASE DOMAIN-CONTAINING PROTEIN"/>
    <property type="match status" value="1"/>
</dbReference>
<dbReference type="InterPro" id="IPR036188">
    <property type="entry name" value="FAD/NAD-bd_sf"/>
</dbReference>
<protein>
    <submittedName>
        <fullName evidence="3">FAD-binding oxidoreductase</fullName>
    </submittedName>
</protein>
<feature type="domain" description="FAD dependent oxidoreductase" evidence="2">
    <location>
        <begin position="38"/>
        <end position="402"/>
    </location>
</feature>
<organism evidence="3 4">
    <name type="scientific">Pseudomonas lutea</name>
    <dbReference type="NCBI Taxonomy" id="243924"/>
    <lineage>
        <taxon>Bacteria</taxon>
        <taxon>Pseudomonadati</taxon>
        <taxon>Pseudomonadota</taxon>
        <taxon>Gammaproteobacteria</taxon>
        <taxon>Pseudomonadales</taxon>
        <taxon>Pseudomonadaceae</taxon>
        <taxon>Pseudomonas</taxon>
    </lineage>
</organism>
<keyword evidence="4" id="KW-1185">Reference proteome</keyword>
<dbReference type="InterPro" id="IPR006076">
    <property type="entry name" value="FAD-dep_OxRdtase"/>
</dbReference>
<keyword evidence="1" id="KW-0560">Oxidoreductase</keyword>
<evidence type="ECO:0000259" key="2">
    <source>
        <dbReference type="Pfam" id="PF01266"/>
    </source>
</evidence>